<evidence type="ECO:0000256" key="2">
    <source>
        <dbReference type="SAM" id="MobiDB-lite"/>
    </source>
</evidence>
<dbReference type="RefSeq" id="XP_011441507.1">
    <property type="nucleotide sequence ID" value="XM_011443205.3"/>
</dbReference>
<dbReference type="InterPro" id="IPR033336">
    <property type="entry name" value="SAXO1/2"/>
</dbReference>
<dbReference type="GO" id="GO:0008017">
    <property type="term" value="F:microtubule binding"/>
    <property type="evidence" value="ECO:0007669"/>
    <property type="project" value="InterPro"/>
</dbReference>
<feature type="region of interest" description="Disordered" evidence="2">
    <location>
        <begin position="63"/>
        <end position="107"/>
    </location>
</feature>
<dbReference type="KEGG" id="crg:105338204"/>
<dbReference type="PANTHER" id="PTHR31516:SF18">
    <property type="entry name" value="TRANSLATION INITIATION FACTOR IF-2"/>
    <property type="match status" value="1"/>
</dbReference>
<sequence length="495" mass="57231">MAAGDVDFLTEQFPDNVSISELCDCGQINCAAVRKHKRRKQNVPIPRKSCPFPESDYARTFKAVEHPRPRSSKRPPPSPTVRDRHSAPMMFSTNQRDDFKSPGAVSRTKPIIPEENYEPLNVPIEKMTSYNQEFTAKQAQPEFRRMEPRGTVQIPDVKFDGHTTNKDHFKQWIAQPTMHFQELPSFTGSILFPGKNKLPSSETKQQFRGEFIRRPEAVRLADANITMEGDMQMTTTNNDTYKMIYGDHRAERIVKKPTLGTSKKLGKFETETQNRRDFPQYAGARPAKLAEPAPETIDLRFDNKRSFQTEQRSIYKGHDIRQNPMQKPIRHDIEEFNPPSVKFETETSNKRDFQPIDIAANLTYKAQVPHSTIRVPDVKFDGRTSFGEFFKNYGAIKRERYGDFHENRPYIPPQTKFDGVSTTKTTFTPKKWEPTRPFLPENRPIESDGAMDFSTVHNETYQKPKVKPCRAEIYLIQKELRRQKELEAARIVAAK</sequence>
<dbReference type="OrthoDB" id="9973968at2759"/>
<reference evidence="3" key="1">
    <citation type="submission" date="2022-08" db="UniProtKB">
        <authorList>
            <consortium name="EnsemblMetazoa"/>
        </authorList>
    </citation>
    <scope>IDENTIFICATION</scope>
    <source>
        <strain evidence="3">05x7-T-G4-1.051#20</strain>
    </source>
</reference>
<accession>A0A8W8L0C1</accession>
<name>A0A8W8L0C1_MAGGI</name>
<evidence type="ECO:0000313" key="3">
    <source>
        <dbReference type="EnsemblMetazoa" id="G25748.3:cds"/>
    </source>
</evidence>
<comment type="similarity">
    <text evidence="1">Belongs to the FAM154 family.</text>
</comment>
<organism evidence="3 4">
    <name type="scientific">Magallana gigas</name>
    <name type="common">Pacific oyster</name>
    <name type="synonym">Crassostrea gigas</name>
    <dbReference type="NCBI Taxonomy" id="29159"/>
    <lineage>
        <taxon>Eukaryota</taxon>
        <taxon>Metazoa</taxon>
        <taxon>Spiralia</taxon>
        <taxon>Lophotrochozoa</taxon>
        <taxon>Mollusca</taxon>
        <taxon>Bivalvia</taxon>
        <taxon>Autobranchia</taxon>
        <taxon>Pteriomorphia</taxon>
        <taxon>Ostreida</taxon>
        <taxon>Ostreoidea</taxon>
        <taxon>Ostreidae</taxon>
        <taxon>Magallana</taxon>
    </lineage>
</organism>
<dbReference type="PANTHER" id="PTHR31516">
    <property type="entry name" value="STABILIZER OF AXONEMAL MICROTUBULES 2"/>
    <property type="match status" value="1"/>
</dbReference>
<protein>
    <recommendedName>
        <fullName evidence="5">Stabilizer of axonemal microtubules 2</fullName>
    </recommendedName>
</protein>
<dbReference type="Proteomes" id="UP000005408">
    <property type="component" value="Unassembled WGS sequence"/>
</dbReference>
<dbReference type="GO" id="GO:0005856">
    <property type="term" value="C:cytoskeleton"/>
    <property type="evidence" value="ECO:0007669"/>
    <property type="project" value="TreeGrafter"/>
</dbReference>
<evidence type="ECO:0008006" key="5">
    <source>
        <dbReference type="Google" id="ProtNLM"/>
    </source>
</evidence>
<evidence type="ECO:0000313" key="4">
    <source>
        <dbReference type="Proteomes" id="UP000005408"/>
    </source>
</evidence>
<keyword evidence="4" id="KW-1185">Reference proteome</keyword>
<dbReference type="OMA" id="CRAQVYL"/>
<dbReference type="AlphaFoldDB" id="A0A8W8L0C1"/>
<evidence type="ECO:0000256" key="1">
    <source>
        <dbReference type="ARBA" id="ARBA00008738"/>
    </source>
</evidence>
<proteinExistence type="inferred from homology"/>
<feature type="region of interest" description="Disordered" evidence="2">
    <location>
        <begin position="410"/>
        <end position="444"/>
    </location>
</feature>
<dbReference type="GeneID" id="105338204"/>
<dbReference type="EnsemblMetazoa" id="G25748.3">
    <property type="protein sequence ID" value="G25748.3:cds"/>
    <property type="gene ID" value="G25748"/>
</dbReference>